<dbReference type="SUPFAM" id="SSF49785">
    <property type="entry name" value="Galactose-binding domain-like"/>
    <property type="match status" value="1"/>
</dbReference>
<dbReference type="RefSeq" id="XP_013330124.1">
    <property type="nucleotide sequence ID" value="XM_013474670.1"/>
</dbReference>
<dbReference type="UniPathway" id="UPA00280"/>
<evidence type="ECO:0000259" key="9">
    <source>
        <dbReference type="Pfam" id="PF18368"/>
    </source>
</evidence>
<keyword evidence="4" id="KW-0326">Glycosidase</keyword>
<dbReference type="Gene3D" id="3.20.20.80">
    <property type="entry name" value="Glycosidases"/>
    <property type="match status" value="1"/>
</dbReference>
<dbReference type="SUPFAM" id="SSF49303">
    <property type="entry name" value="beta-Galactosidase/glucuronidase domain"/>
    <property type="match status" value="3"/>
</dbReference>
<feature type="chain" id="PRO_5002482139" evidence="6">
    <location>
        <begin position="21"/>
        <end position="888"/>
    </location>
</feature>
<dbReference type="InterPro" id="IPR041351">
    <property type="entry name" value="Ig_GlcNase"/>
</dbReference>
<dbReference type="Pfam" id="PF00703">
    <property type="entry name" value="Glyco_hydro_2"/>
    <property type="match status" value="1"/>
</dbReference>
<feature type="domain" description="Mannosidase Ig/CBM-like" evidence="8">
    <location>
        <begin position="694"/>
        <end position="766"/>
    </location>
</feature>
<evidence type="ECO:0000256" key="3">
    <source>
        <dbReference type="ARBA" id="ARBA00023277"/>
    </source>
</evidence>
<feature type="domain" description="Beta-mannosidase-like galactose-binding" evidence="10">
    <location>
        <begin position="60"/>
        <end position="176"/>
    </location>
</feature>
<dbReference type="InterPro" id="IPR017853">
    <property type="entry name" value="GH"/>
</dbReference>
<proteinExistence type="inferred from homology"/>
<evidence type="ECO:0000256" key="5">
    <source>
        <dbReference type="ARBA" id="ARBA00023326"/>
    </source>
</evidence>
<comment type="similarity">
    <text evidence="1">Belongs to the glycosyl hydrolase 2 family.</text>
</comment>
<dbReference type="Pfam" id="PF18368">
    <property type="entry name" value="Ig_GlcNase"/>
    <property type="match status" value="1"/>
</dbReference>
<name>A0A0F4YYZ0_RASE3</name>
<dbReference type="InterPro" id="IPR008979">
    <property type="entry name" value="Galactose-bd-like_sf"/>
</dbReference>
<dbReference type="InterPro" id="IPR054593">
    <property type="entry name" value="Beta-mannosidase-like_N2"/>
</dbReference>
<dbReference type="Gene3D" id="2.60.40.10">
    <property type="entry name" value="Immunoglobulins"/>
    <property type="match status" value="3"/>
</dbReference>
<feature type="domain" description="Glycoside hydrolase family 2 immunoglobulin-like beta-sandwich" evidence="7">
    <location>
        <begin position="219"/>
        <end position="326"/>
    </location>
</feature>
<keyword evidence="5" id="KW-0624">Polysaccharide degradation</keyword>
<dbReference type="STRING" id="1408163.A0A0F4YYZ0"/>
<dbReference type="InterPro" id="IPR006102">
    <property type="entry name" value="Ig-like_GH2"/>
</dbReference>
<evidence type="ECO:0000259" key="7">
    <source>
        <dbReference type="Pfam" id="PF00703"/>
    </source>
</evidence>
<evidence type="ECO:0000313" key="11">
    <source>
        <dbReference type="EMBL" id="KKA23512.1"/>
    </source>
</evidence>
<dbReference type="GeneID" id="25314832"/>
<dbReference type="InterPro" id="IPR041447">
    <property type="entry name" value="Mannosidase_ig"/>
</dbReference>
<dbReference type="InterPro" id="IPR013783">
    <property type="entry name" value="Ig-like_fold"/>
</dbReference>
<evidence type="ECO:0000259" key="8">
    <source>
        <dbReference type="Pfam" id="PF17786"/>
    </source>
</evidence>
<keyword evidence="3" id="KW-0119">Carbohydrate metabolism</keyword>
<dbReference type="Pfam" id="PF22666">
    <property type="entry name" value="Glyco_hydro_2_N2"/>
    <property type="match status" value="1"/>
</dbReference>
<dbReference type="OrthoDB" id="408532at2759"/>
<dbReference type="PANTHER" id="PTHR43536">
    <property type="entry name" value="MANNOSYLGLYCOPROTEIN ENDO-BETA-MANNOSIDASE"/>
    <property type="match status" value="1"/>
</dbReference>
<dbReference type="AlphaFoldDB" id="A0A0F4YYZ0"/>
<gene>
    <name evidence="11" type="ORF">T310_2481</name>
</gene>
<dbReference type="InterPro" id="IPR043534">
    <property type="entry name" value="EBDG/EBM"/>
</dbReference>
<evidence type="ECO:0000256" key="6">
    <source>
        <dbReference type="SAM" id="SignalP"/>
    </source>
</evidence>
<dbReference type="Proteomes" id="UP000053958">
    <property type="component" value="Unassembled WGS sequence"/>
</dbReference>
<feature type="domain" description="Exo-beta-D-glucosaminidase Ig-fold" evidence="9">
    <location>
        <begin position="775"/>
        <end position="882"/>
    </location>
</feature>
<dbReference type="GO" id="GO:0000272">
    <property type="term" value="P:polysaccharide catabolic process"/>
    <property type="evidence" value="ECO:0007669"/>
    <property type="project" value="UniProtKB-KW"/>
</dbReference>
<evidence type="ECO:0000256" key="4">
    <source>
        <dbReference type="ARBA" id="ARBA00023295"/>
    </source>
</evidence>
<dbReference type="Gene3D" id="2.60.120.260">
    <property type="entry name" value="Galactose-binding domain-like"/>
    <property type="match status" value="1"/>
</dbReference>
<dbReference type="SUPFAM" id="SSF51445">
    <property type="entry name" value="(Trans)glycosidases"/>
    <property type="match status" value="1"/>
</dbReference>
<evidence type="ECO:0000259" key="10">
    <source>
        <dbReference type="Pfam" id="PF22666"/>
    </source>
</evidence>
<dbReference type="GO" id="GO:0004553">
    <property type="term" value="F:hydrolase activity, hydrolyzing O-glycosyl compounds"/>
    <property type="evidence" value="ECO:0007669"/>
    <property type="project" value="InterPro"/>
</dbReference>
<evidence type="ECO:0000313" key="12">
    <source>
        <dbReference type="Proteomes" id="UP000053958"/>
    </source>
</evidence>
<organism evidence="11 12">
    <name type="scientific">Rasamsonia emersonii (strain ATCC 16479 / CBS 393.64 / IMI 116815)</name>
    <dbReference type="NCBI Taxonomy" id="1408163"/>
    <lineage>
        <taxon>Eukaryota</taxon>
        <taxon>Fungi</taxon>
        <taxon>Dikarya</taxon>
        <taxon>Ascomycota</taxon>
        <taxon>Pezizomycotina</taxon>
        <taxon>Eurotiomycetes</taxon>
        <taxon>Eurotiomycetidae</taxon>
        <taxon>Eurotiales</taxon>
        <taxon>Trichocomaceae</taxon>
        <taxon>Rasamsonia</taxon>
    </lineage>
</organism>
<sequence length="888" mass="98027">MGTLSAVTAVLALLAPASLAASPAIVSSPGDTAIIPGWSMQSVLHAPSNLTALSQPGADVSSWYRVGSRATAMGGLIEAGVYNDSQLFFSDNLNKVVDRTVFNTPWLYREEFTVNVPPGQHIFLIIHGITSKADIYINGFQIADSSFQEGSYGGHKYEITNYLRSGPNCLLIQAYPTNYLRDFAMGFVDWNPYPPDNGTGVWRDVQISQTGPIALAPLRVVTDYTPGATTVAITVKTNATNLESNAVNGTIQGLIRSDDGSQTIPLSQSFSLQAREEKTIAITVQVDNPRIWWPALWGEQPLYSVSLNASVAGLVSDVASPRNFGIHQITSHLNSHNDTAFTVNGLPFLVLGGGYSPDMFMRWDEDRVQKQFQYMLDMGLNTLRLEGKQEHPELFDLADRMGLMVMAGWECCDKWEGWTYNDEADGVKWDDHDYWIANYSMLHEAAMMQTHPSVLAFLVGSDFWPDDRAAQIYVDALHTWDWPNPIIASAAERGYPKILGLSGMKMAGPYDWVPPNYWYGGKEGAAFGFGSELGAGVGTPEIRSLRKFLSEQDLTDLWTQPGKGLFHMSSSDSQFYNRSIYDAALYARYGAPTSLDDYLLKAQIMDYEATRAEFEGFAALQNAERPATGAIYWMLNGAWPNLHWQLFDYYFSPAGSYFGTKMGARPEHVAYDYEAHNVYLINRHNALAANDQGTRTVSIDLIDTTGKPLSRQNITAQTKPNSSQGVATVSGINKIKDVAFLRLVLQDPASKTVLSRNVYWLSAKKDTLEWNETTWWYTPTTSYADYTALNKLANATVTASVQPAPNSKAGTTSLSVALENKSDVPAFFIRLVLTDAQTQDAITPVYWSDNYVTLFPQESLTLTVEFNSTASSPAVEISGRNIPTSLIK</sequence>
<dbReference type="Pfam" id="PF17786">
    <property type="entry name" value="Mannosidase_ig"/>
    <property type="match status" value="1"/>
</dbReference>
<keyword evidence="2" id="KW-0378">Hydrolase</keyword>
<reference evidence="11 12" key="1">
    <citation type="submission" date="2015-04" db="EMBL/GenBank/DDBJ databases">
        <authorList>
            <person name="Heijne W.H."/>
            <person name="Fedorova N.D."/>
            <person name="Nierman W.C."/>
            <person name="Vollebregt A.W."/>
            <person name="Zhao Z."/>
            <person name="Wu L."/>
            <person name="Kumar M."/>
            <person name="Stam H."/>
            <person name="van den Berg M.A."/>
            <person name="Pel H.J."/>
        </authorList>
    </citation>
    <scope>NUCLEOTIDE SEQUENCE [LARGE SCALE GENOMIC DNA]</scope>
    <source>
        <strain evidence="11 12">CBS 393.64</strain>
    </source>
</reference>
<protein>
    <submittedName>
        <fullName evidence="11">Mannosidase</fullName>
    </submittedName>
</protein>
<keyword evidence="6" id="KW-0732">Signal</keyword>
<evidence type="ECO:0000256" key="2">
    <source>
        <dbReference type="ARBA" id="ARBA00022801"/>
    </source>
</evidence>
<keyword evidence="12" id="KW-1185">Reference proteome</keyword>
<dbReference type="PANTHER" id="PTHR43536:SF1">
    <property type="entry name" value="MANNOSYLGLYCOPROTEIN ENDO-BETA-MANNOSIDASE"/>
    <property type="match status" value="1"/>
</dbReference>
<dbReference type="EMBL" id="LASV01000100">
    <property type="protein sequence ID" value="KKA23512.1"/>
    <property type="molecule type" value="Genomic_DNA"/>
</dbReference>
<dbReference type="InterPro" id="IPR036156">
    <property type="entry name" value="Beta-gal/glucu_dom_sf"/>
</dbReference>
<feature type="signal peptide" evidence="6">
    <location>
        <begin position="1"/>
        <end position="20"/>
    </location>
</feature>
<comment type="caution">
    <text evidence="11">The sequence shown here is derived from an EMBL/GenBank/DDBJ whole genome shotgun (WGS) entry which is preliminary data.</text>
</comment>
<accession>A0A0F4YYZ0</accession>
<evidence type="ECO:0000256" key="1">
    <source>
        <dbReference type="ARBA" id="ARBA00007401"/>
    </source>
</evidence>